<protein>
    <submittedName>
        <fullName evidence="2">Uncharacterized protein</fullName>
    </submittedName>
</protein>
<dbReference type="Proteomes" id="UP000784294">
    <property type="component" value="Unassembled WGS sequence"/>
</dbReference>
<comment type="caution">
    <text evidence="2">The sequence shown here is derived from an EMBL/GenBank/DDBJ whole genome shotgun (WGS) entry which is preliminary data.</text>
</comment>
<proteinExistence type="predicted"/>
<gene>
    <name evidence="2" type="ORF">PXEA_LOCUS1123</name>
</gene>
<evidence type="ECO:0000313" key="2">
    <source>
        <dbReference type="EMBL" id="VEL07683.1"/>
    </source>
</evidence>
<feature type="region of interest" description="Disordered" evidence="1">
    <location>
        <begin position="101"/>
        <end position="122"/>
    </location>
</feature>
<name>A0A3S5CH04_9PLAT</name>
<feature type="region of interest" description="Disordered" evidence="1">
    <location>
        <begin position="34"/>
        <end position="68"/>
    </location>
</feature>
<dbReference type="EMBL" id="CAAALY010002260">
    <property type="protein sequence ID" value="VEL07683.1"/>
    <property type="molecule type" value="Genomic_DNA"/>
</dbReference>
<organism evidence="2 3">
    <name type="scientific">Protopolystoma xenopodis</name>
    <dbReference type="NCBI Taxonomy" id="117903"/>
    <lineage>
        <taxon>Eukaryota</taxon>
        <taxon>Metazoa</taxon>
        <taxon>Spiralia</taxon>
        <taxon>Lophotrochozoa</taxon>
        <taxon>Platyhelminthes</taxon>
        <taxon>Monogenea</taxon>
        <taxon>Polyopisthocotylea</taxon>
        <taxon>Polystomatidea</taxon>
        <taxon>Polystomatidae</taxon>
        <taxon>Protopolystoma</taxon>
    </lineage>
</organism>
<evidence type="ECO:0000313" key="3">
    <source>
        <dbReference type="Proteomes" id="UP000784294"/>
    </source>
</evidence>
<keyword evidence="3" id="KW-1185">Reference proteome</keyword>
<accession>A0A3S5CH04</accession>
<evidence type="ECO:0000256" key="1">
    <source>
        <dbReference type="SAM" id="MobiDB-lite"/>
    </source>
</evidence>
<feature type="compositionally biased region" description="Polar residues" evidence="1">
    <location>
        <begin position="58"/>
        <end position="67"/>
    </location>
</feature>
<dbReference type="AlphaFoldDB" id="A0A3S5CH04"/>
<reference evidence="2" key="1">
    <citation type="submission" date="2018-11" db="EMBL/GenBank/DDBJ databases">
        <authorList>
            <consortium name="Pathogen Informatics"/>
        </authorList>
    </citation>
    <scope>NUCLEOTIDE SEQUENCE</scope>
</reference>
<feature type="compositionally biased region" description="Polar residues" evidence="1">
    <location>
        <begin position="112"/>
        <end position="122"/>
    </location>
</feature>
<sequence>MWQPVVWCSDPCRHDWCPLWASLAAVRSYTGHVTRSAGKSGPDTARSITSPGAHLSTPRGSFRSSTARYRRAVSVEESSSLASHRHNSSAPDWLPFCQSTTASHPDAVPSSILPQSNPSALT</sequence>